<sequence>MSGGKLHLKLSMRSMFQSLGMCSRKNCGLGLDLLQQRTLTRPYLRSDRQERCENSNVSSSDYRTRSRAGLRRRSLGLISEASTITSRMASVCSNQKPSRQQLSWLE</sequence>
<dbReference type="EnsemblPlants" id="Bo17921s010.1">
    <property type="protein sequence ID" value="Bo17921s010.1"/>
    <property type="gene ID" value="Bo17921s010"/>
</dbReference>
<dbReference type="Proteomes" id="UP000032141">
    <property type="component" value="Unassembled WGS sequence"/>
</dbReference>
<evidence type="ECO:0000313" key="2">
    <source>
        <dbReference type="EnsemblPlants" id="Bo17921s010.1"/>
    </source>
</evidence>
<feature type="region of interest" description="Disordered" evidence="1">
    <location>
        <begin position="87"/>
        <end position="106"/>
    </location>
</feature>
<protein>
    <submittedName>
        <fullName evidence="2">Uncharacterized protein</fullName>
    </submittedName>
</protein>
<dbReference type="AlphaFoldDB" id="A0A0D3A0G6"/>
<proteinExistence type="predicted"/>
<accession>A0A0D3A0G6</accession>
<name>A0A0D3A0G6_BRAOL</name>
<evidence type="ECO:0000256" key="1">
    <source>
        <dbReference type="SAM" id="MobiDB-lite"/>
    </source>
</evidence>
<keyword evidence="3" id="KW-1185">Reference proteome</keyword>
<reference evidence="2" key="1">
    <citation type="journal article" date="2014" name="Genome Biol.">
        <title>Transcriptome and methylome profiling reveals relics of genome dominance in the mesopolyploid Brassica oleracea.</title>
        <authorList>
            <person name="Parkin I.A."/>
            <person name="Koh C."/>
            <person name="Tang H."/>
            <person name="Robinson S.J."/>
            <person name="Kagale S."/>
            <person name="Clarke W.E."/>
            <person name="Town C.D."/>
            <person name="Nixon J."/>
            <person name="Krishnakumar V."/>
            <person name="Bidwell S.L."/>
            <person name="Denoeud F."/>
            <person name="Belcram H."/>
            <person name="Links M.G."/>
            <person name="Just J."/>
            <person name="Clarke C."/>
            <person name="Bender T."/>
            <person name="Huebert T."/>
            <person name="Mason A.S."/>
            <person name="Pires J.C."/>
            <person name="Barker G."/>
            <person name="Moore J."/>
            <person name="Walley P.G."/>
            <person name="Manoli S."/>
            <person name="Batley J."/>
            <person name="Edwards D."/>
            <person name="Nelson M.N."/>
            <person name="Wang X."/>
            <person name="Paterson A.H."/>
            <person name="King G."/>
            <person name="Bancroft I."/>
            <person name="Chalhoub B."/>
            <person name="Sharpe A.G."/>
        </authorList>
    </citation>
    <scope>NUCLEOTIDE SEQUENCE [LARGE SCALE GENOMIC DNA]</scope>
    <source>
        <strain evidence="2">cv. TO1000</strain>
    </source>
</reference>
<organism evidence="2 3">
    <name type="scientific">Brassica oleracea var. oleracea</name>
    <dbReference type="NCBI Taxonomy" id="109376"/>
    <lineage>
        <taxon>Eukaryota</taxon>
        <taxon>Viridiplantae</taxon>
        <taxon>Streptophyta</taxon>
        <taxon>Embryophyta</taxon>
        <taxon>Tracheophyta</taxon>
        <taxon>Spermatophyta</taxon>
        <taxon>Magnoliopsida</taxon>
        <taxon>eudicotyledons</taxon>
        <taxon>Gunneridae</taxon>
        <taxon>Pentapetalae</taxon>
        <taxon>rosids</taxon>
        <taxon>malvids</taxon>
        <taxon>Brassicales</taxon>
        <taxon>Brassicaceae</taxon>
        <taxon>Brassiceae</taxon>
        <taxon>Brassica</taxon>
    </lineage>
</organism>
<dbReference type="HOGENOM" id="CLU_2226933_0_0_1"/>
<reference evidence="2" key="2">
    <citation type="submission" date="2015-06" db="UniProtKB">
        <authorList>
            <consortium name="EnsemblPlants"/>
        </authorList>
    </citation>
    <scope>IDENTIFICATION</scope>
</reference>
<dbReference type="Gramene" id="Bo17921s010.1">
    <property type="protein sequence ID" value="Bo17921s010.1"/>
    <property type="gene ID" value="Bo17921s010"/>
</dbReference>
<feature type="region of interest" description="Disordered" evidence="1">
    <location>
        <begin position="45"/>
        <end position="69"/>
    </location>
</feature>
<evidence type="ECO:0000313" key="3">
    <source>
        <dbReference type="Proteomes" id="UP000032141"/>
    </source>
</evidence>